<dbReference type="Proteomes" id="UP000194903">
    <property type="component" value="Unassembled WGS sequence"/>
</dbReference>
<dbReference type="Gene3D" id="3.10.620.30">
    <property type="match status" value="1"/>
</dbReference>
<comment type="caution">
    <text evidence="2">The sequence shown here is derived from an EMBL/GenBank/DDBJ whole genome shotgun (WGS) entry which is preliminary data.</text>
</comment>
<dbReference type="InterPro" id="IPR038765">
    <property type="entry name" value="Papain-like_cys_pep_sf"/>
</dbReference>
<dbReference type="Pfam" id="PF01841">
    <property type="entry name" value="Transglut_core"/>
    <property type="match status" value="1"/>
</dbReference>
<reference evidence="2 3" key="1">
    <citation type="submission" date="2017-05" db="EMBL/GenBank/DDBJ databases">
        <title>Butyricicoccus porcorum sp. nov. a butyrate-producing bacterium from the swine intestinal tract.</title>
        <authorList>
            <person name="Trachsel J."/>
            <person name="Humphrey S."/>
            <person name="Allen H.K."/>
        </authorList>
    </citation>
    <scope>NUCLEOTIDE SEQUENCE [LARGE SCALE GENOMIC DNA]</scope>
    <source>
        <strain evidence="2">BB10</strain>
    </source>
</reference>
<keyword evidence="3" id="KW-1185">Reference proteome</keyword>
<dbReference type="AlphaFoldDB" id="A0A252F746"/>
<protein>
    <recommendedName>
        <fullName evidence="1">Transglutaminase-like domain-containing protein</fullName>
    </recommendedName>
</protein>
<dbReference type="InterPro" id="IPR013589">
    <property type="entry name" value="Bac_transglu_N"/>
</dbReference>
<evidence type="ECO:0000313" key="2">
    <source>
        <dbReference type="EMBL" id="OUM21593.1"/>
    </source>
</evidence>
<dbReference type="PANTHER" id="PTHR33490:SF6">
    <property type="entry name" value="SLL1049 PROTEIN"/>
    <property type="match status" value="1"/>
</dbReference>
<dbReference type="InterPro" id="IPR002931">
    <property type="entry name" value="Transglutaminase-like"/>
</dbReference>
<dbReference type="EMBL" id="NHOC01000002">
    <property type="protein sequence ID" value="OUM21593.1"/>
    <property type="molecule type" value="Genomic_DNA"/>
</dbReference>
<organism evidence="2 3">
    <name type="scientific">Butyricicoccus porcorum</name>
    <dbReference type="NCBI Taxonomy" id="1945634"/>
    <lineage>
        <taxon>Bacteria</taxon>
        <taxon>Bacillati</taxon>
        <taxon>Bacillota</taxon>
        <taxon>Clostridia</taxon>
        <taxon>Eubacteriales</taxon>
        <taxon>Butyricicoccaceae</taxon>
        <taxon>Butyricicoccus</taxon>
    </lineage>
</organism>
<gene>
    <name evidence="2" type="ORF">CBW42_03245</name>
</gene>
<dbReference type="OrthoDB" id="1817605at2"/>
<dbReference type="Pfam" id="PF08379">
    <property type="entry name" value="Bact_transglu_N"/>
    <property type="match status" value="1"/>
</dbReference>
<dbReference type="PANTHER" id="PTHR33490">
    <property type="entry name" value="BLR5614 PROTEIN-RELATED"/>
    <property type="match status" value="1"/>
</dbReference>
<sequence>MCPFAHDADYRITKETRMRKLNFTHCKKLEFDTPVISHSFSLRLVPRTDSRQIICDLHKEITPAEHLANVTDEWGTTMYIGDCYSEHTSFSYSVAGIAWVRDTPYVDGPLHPIYRYPSELTRPGEAIESLYAGAAISGKEPVERAQQWMHLLHSIMTYEKGVTNICTTAEEAAALKKGVCQDFTHIMLSLCRRDGIPARYVVGYLFGEGETHAWVEVFDGRRWCGLDPTNDCMIDSGYICLTTGRDYNDCILDKGFFRTPGYAPCTVSQKQNVTVTVRDV</sequence>
<evidence type="ECO:0000313" key="3">
    <source>
        <dbReference type="Proteomes" id="UP000194903"/>
    </source>
</evidence>
<dbReference type="SMART" id="SM00460">
    <property type="entry name" value="TGc"/>
    <property type="match status" value="1"/>
</dbReference>
<dbReference type="SUPFAM" id="SSF54001">
    <property type="entry name" value="Cysteine proteinases"/>
    <property type="match status" value="1"/>
</dbReference>
<feature type="domain" description="Transglutaminase-like" evidence="1">
    <location>
        <begin position="172"/>
        <end position="230"/>
    </location>
</feature>
<proteinExistence type="predicted"/>
<evidence type="ECO:0000259" key="1">
    <source>
        <dbReference type="SMART" id="SM00460"/>
    </source>
</evidence>
<accession>A0A252F746</accession>
<name>A0A252F746_9FIRM</name>